<evidence type="ECO:0000313" key="7">
    <source>
        <dbReference type="EMBL" id="ROR27196.1"/>
    </source>
</evidence>
<evidence type="ECO:0000256" key="4">
    <source>
        <dbReference type="ARBA" id="ARBA00022982"/>
    </source>
</evidence>
<evidence type="ECO:0000256" key="1">
    <source>
        <dbReference type="ARBA" id="ARBA00001965"/>
    </source>
</evidence>
<proteinExistence type="predicted"/>
<evidence type="ECO:0000256" key="3">
    <source>
        <dbReference type="ARBA" id="ARBA00022723"/>
    </source>
</evidence>
<dbReference type="GO" id="GO:0046872">
    <property type="term" value="F:metal ion binding"/>
    <property type="evidence" value="ECO:0007669"/>
    <property type="project" value="UniProtKB-KW"/>
</dbReference>
<keyword evidence="3" id="KW-0479">Metal-binding</keyword>
<dbReference type="OrthoDB" id="9799749at2"/>
<sequence>MDFRRSKTYNNLLSAFDGELKASSKYKIYSIKAREDGYEQIGNIFDETAWNEQEHAKIWLKCLKCGEVPSTYENLKEAAAREHYIASKMYRNYANVARDEGYLEIAELFNGVAKIEGNHENQFQKLSKNIKKDTVFCKSTKVTWICTNCGHMEYCDCAPHKCPICGYPHSYFEIREDNY</sequence>
<dbReference type="InterPro" id="IPR009040">
    <property type="entry name" value="Ferritin-like_diiron"/>
</dbReference>
<feature type="domain" description="Ferritin-like diiron" evidence="6">
    <location>
        <begin position="2"/>
        <end position="134"/>
    </location>
</feature>
<dbReference type="Gene3D" id="2.20.28.10">
    <property type="match status" value="1"/>
</dbReference>
<dbReference type="InterPro" id="IPR009078">
    <property type="entry name" value="Ferritin-like_SF"/>
</dbReference>
<keyword evidence="2" id="KW-0813">Transport</keyword>
<dbReference type="Proteomes" id="UP000273083">
    <property type="component" value="Unassembled WGS sequence"/>
</dbReference>
<keyword evidence="4" id="KW-0249">Electron transport</keyword>
<dbReference type="RefSeq" id="WP_123609892.1">
    <property type="nucleotide sequence ID" value="NZ_RJVG01000007.1"/>
</dbReference>
<keyword evidence="8" id="KW-1185">Reference proteome</keyword>
<dbReference type="Gene3D" id="1.20.1260.10">
    <property type="match status" value="1"/>
</dbReference>
<dbReference type="SUPFAM" id="SSF57802">
    <property type="entry name" value="Rubredoxin-like"/>
    <property type="match status" value="1"/>
</dbReference>
<evidence type="ECO:0000256" key="2">
    <source>
        <dbReference type="ARBA" id="ARBA00022448"/>
    </source>
</evidence>
<gene>
    <name evidence="7" type="ORF">EDD66_107110</name>
</gene>
<dbReference type="InterPro" id="IPR048574">
    <property type="entry name" value="RUBY_RBDX"/>
</dbReference>
<accession>A0A3N1XKJ2</accession>
<evidence type="ECO:0000259" key="6">
    <source>
        <dbReference type="PROSITE" id="PS50905"/>
    </source>
</evidence>
<evidence type="ECO:0000313" key="8">
    <source>
        <dbReference type="Proteomes" id="UP000273083"/>
    </source>
</evidence>
<dbReference type="CDD" id="cd01041">
    <property type="entry name" value="Rubrerythrin"/>
    <property type="match status" value="1"/>
</dbReference>
<dbReference type="EMBL" id="RJVG01000007">
    <property type="protein sequence ID" value="ROR27196.1"/>
    <property type="molecule type" value="Genomic_DNA"/>
</dbReference>
<evidence type="ECO:0000256" key="5">
    <source>
        <dbReference type="ARBA" id="ARBA00023004"/>
    </source>
</evidence>
<organism evidence="7 8">
    <name type="scientific">Mobilisporobacter senegalensis</name>
    <dbReference type="NCBI Taxonomy" id="1329262"/>
    <lineage>
        <taxon>Bacteria</taxon>
        <taxon>Bacillati</taxon>
        <taxon>Bacillota</taxon>
        <taxon>Clostridia</taxon>
        <taxon>Lachnospirales</taxon>
        <taxon>Lachnospiraceae</taxon>
        <taxon>Mobilisporobacter</taxon>
    </lineage>
</organism>
<keyword evidence="5" id="KW-0408">Iron</keyword>
<dbReference type="Pfam" id="PF21349">
    <property type="entry name" value="RUBY_RBDX"/>
    <property type="match status" value="1"/>
</dbReference>
<comment type="cofactor">
    <cofactor evidence="1">
        <name>Fe(3+)</name>
        <dbReference type="ChEBI" id="CHEBI:29034"/>
    </cofactor>
</comment>
<dbReference type="PROSITE" id="PS50905">
    <property type="entry name" value="FERRITIN_LIKE"/>
    <property type="match status" value="1"/>
</dbReference>
<dbReference type="GO" id="GO:0016491">
    <property type="term" value="F:oxidoreductase activity"/>
    <property type="evidence" value="ECO:0007669"/>
    <property type="project" value="InterPro"/>
</dbReference>
<dbReference type="Pfam" id="PF02915">
    <property type="entry name" value="Rubrerythrin"/>
    <property type="match status" value="1"/>
</dbReference>
<comment type="caution">
    <text evidence="7">The sequence shown here is derived from an EMBL/GenBank/DDBJ whole genome shotgun (WGS) entry which is preliminary data.</text>
</comment>
<protein>
    <submittedName>
        <fullName evidence="7">Rubrerythrin</fullName>
    </submittedName>
</protein>
<dbReference type="PANTHER" id="PTHR43865">
    <property type="entry name" value="RUBRERYTHRIN-RELATED"/>
    <property type="match status" value="1"/>
</dbReference>
<dbReference type="AlphaFoldDB" id="A0A3N1XKJ2"/>
<dbReference type="InterPro" id="IPR052364">
    <property type="entry name" value="Rubrerythrin"/>
</dbReference>
<dbReference type="SUPFAM" id="SSF47240">
    <property type="entry name" value="Ferritin-like"/>
    <property type="match status" value="1"/>
</dbReference>
<name>A0A3N1XKJ2_9FIRM</name>
<dbReference type="PANTHER" id="PTHR43865:SF1">
    <property type="entry name" value="RUBRERYTHRIN-RELATED"/>
    <property type="match status" value="1"/>
</dbReference>
<dbReference type="InterPro" id="IPR012347">
    <property type="entry name" value="Ferritin-like"/>
</dbReference>
<dbReference type="InterPro" id="IPR003251">
    <property type="entry name" value="Rr_diiron-bd_dom"/>
</dbReference>
<reference evidence="7 8" key="1">
    <citation type="submission" date="2018-11" db="EMBL/GenBank/DDBJ databases">
        <title>Genomic Encyclopedia of Type Strains, Phase IV (KMG-IV): sequencing the most valuable type-strain genomes for metagenomic binning, comparative biology and taxonomic classification.</title>
        <authorList>
            <person name="Goeker M."/>
        </authorList>
    </citation>
    <scope>NUCLEOTIDE SEQUENCE [LARGE SCALE GENOMIC DNA]</scope>
    <source>
        <strain evidence="7 8">DSM 26537</strain>
    </source>
</reference>